<dbReference type="STRING" id="157652.A0A371EZW2"/>
<proteinExistence type="predicted"/>
<dbReference type="Proteomes" id="UP000257109">
    <property type="component" value="Unassembled WGS sequence"/>
</dbReference>
<comment type="caution">
    <text evidence="4">The sequence shown here is derived from an EMBL/GenBank/DDBJ whole genome shotgun (WGS) entry which is preliminary data.</text>
</comment>
<keyword evidence="5" id="KW-1185">Reference proteome</keyword>
<keyword evidence="1" id="KW-0540">Nuclease</keyword>
<gene>
    <name evidence="4" type="primary">MIMI_R431</name>
    <name evidence="4" type="ORF">CR513_49044</name>
</gene>
<dbReference type="InterPro" id="IPR036397">
    <property type="entry name" value="RNaseH_sf"/>
</dbReference>
<dbReference type="AlphaFoldDB" id="A0A371EZW2"/>
<dbReference type="PANTHER" id="PTHR13620">
    <property type="entry name" value="3-5 EXONUCLEASE"/>
    <property type="match status" value="1"/>
</dbReference>
<accession>A0A371EZW2</accession>
<dbReference type="Gene3D" id="3.30.420.10">
    <property type="entry name" value="Ribonuclease H-like superfamily/Ribonuclease H"/>
    <property type="match status" value="1"/>
</dbReference>
<evidence type="ECO:0000313" key="4">
    <source>
        <dbReference type="EMBL" id="RDX71586.1"/>
    </source>
</evidence>
<dbReference type="EMBL" id="QJKJ01011271">
    <property type="protein sequence ID" value="RDX71586.1"/>
    <property type="molecule type" value="Genomic_DNA"/>
</dbReference>
<reference evidence="4" key="1">
    <citation type="submission" date="2018-05" db="EMBL/GenBank/DDBJ databases">
        <title>Draft genome of Mucuna pruriens seed.</title>
        <authorList>
            <person name="Nnadi N.E."/>
            <person name="Vos R."/>
            <person name="Hasami M.H."/>
            <person name="Devisetty U.K."/>
            <person name="Aguiy J.C."/>
        </authorList>
    </citation>
    <scope>NUCLEOTIDE SEQUENCE [LARGE SCALE GENOMIC DNA]</scope>
    <source>
        <strain evidence="4">JCA_2017</strain>
    </source>
</reference>
<dbReference type="SUPFAM" id="SSF53098">
    <property type="entry name" value="Ribonuclease H-like"/>
    <property type="match status" value="1"/>
</dbReference>
<keyword evidence="4" id="KW-0269">Exonuclease</keyword>
<protein>
    <submittedName>
        <fullName evidence="4">3'-5' exonuclease R431</fullName>
    </submittedName>
</protein>
<feature type="domain" description="3'-5' exonuclease" evidence="3">
    <location>
        <begin position="77"/>
        <end position="194"/>
    </location>
</feature>
<feature type="non-terminal residue" evidence="4">
    <location>
        <position position="1"/>
    </location>
</feature>
<evidence type="ECO:0000259" key="3">
    <source>
        <dbReference type="Pfam" id="PF01612"/>
    </source>
</evidence>
<dbReference type="GO" id="GO:0005737">
    <property type="term" value="C:cytoplasm"/>
    <property type="evidence" value="ECO:0007669"/>
    <property type="project" value="TreeGrafter"/>
</dbReference>
<dbReference type="CDD" id="cd06141">
    <property type="entry name" value="WRN_exo"/>
    <property type="match status" value="1"/>
</dbReference>
<dbReference type="GO" id="GO:0005634">
    <property type="term" value="C:nucleus"/>
    <property type="evidence" value="ECO:0007669"/>
    <property type="project" value="TreeGrafter"/>
</dbReference>
<evidence type="ECO:0000256" key="1">
    <source>
        <dbReference type="ARBA" id="ARBA00022722"/>
    </source>
</evidence>
<dbReference type="InterPro" id="IPR051132">
    <property type="entry name" value="3-5_Exonuclease_domain"/>
</dbReference>
<dbReference type="OrthoDB" id="10261556at2759"/>
<keyword evidence="2" id="KW-0378">Hydrolase</keyword>
<sequence length="274" mass="30722">MASVIYREHRFNHVVYTVDLAGTYITVTVTASASVIKRWISSTLYFSRHFVYLQRLVVGLGVQWTPGGSDPPPDTLQLCVGRRCLIVQLRQADGVPESLRTFLNDPSHTFVGFWNYSDRKKLKYSEHELEMRRDPVDLRRCIENLTQASVEEIVEKCLGYRVLQRREISMSAWYHECLSNDQVAYATVDAHCAFLIGYSIVLCQPCLLLFDIVDGGSDFSCRDSESDGVDCASHVVFTLSVDSIPHVNSTLHSDSVSSADSALHSDSVSRLCSA</sequence>
<dbReference type="GO" id="GO:0008408">
    <property type="term" value="F:3'-5' exonuclease activity"/>
    <property type="evidence" value="ECO:0007669"/>
    <property type="project" value="InterPro"/>
</dbReference>
<organism evidence="4 5">
    <name type="scientific">Mucuna pruriens</name>
    <name type="common">Velvet bean</name>
    <name type="synonym">Dolichos pruriens</name>
    <dbReference type="NCBI Taxonomy" id="157652"/>
    <lineage>
        <taxon>Eukaryota</taxon>
        <taxon>Viridiplantae</taxon>
        <taxon>Streptophyta</taxon>
        <taxon>Embryophyta</taxon>
        <taxon>Tracheophyta</taxon>
        <taxon>Spermatophyta</taxon>
        <taxon>Magnoliopsida</taxon>
        <taxon>eudicotyledons</taxon>
        <taxon>Gunneridae</taxon>
        <taxon>Pentapetalae</taxon>
        <taxon>rosids</taxon>
        <taxon>fabids</taxon>
        <taxon>Fabales</taxon>
        <taxon>Fabaceae</taxon>
        <taxon>Papilionoideae</taxon>
        <taxon>50 kb inversion clade</taxon>
        <taxon>NPAAA clade</taxon>
        <taxon>indigoferoid/millettioid clade</taxon>
        <taxon>Phaseoleae</taxon>
        <taxon>Mucuna</taxon>
    </lineage>
</organism>
<evidence type="ECO:0000313" key="5">
    <source>
        <dbReference type="Proteomes" id="UP000257109"/>
    </source>
</evidence>
<dbReference type="InterPro" id="IPR002562">
    <property type="entry name" value="3'-5'_exonuclease_dom"/>
</dbReference>
<dbReference type="GO" id="GO:0006139">
    <property type="term" value="P:nucleobase-containing compound metabolic process"/>
    <property type="evidence" value="ECO:0007669"/>
    <property type="project" value="InterPro"/>
</dbReference>
<dbReference type="InterPro" id="IPR012337">
    <property type="entry name" value="RNaseH-like_sf"/>
</dbReference>
<dbReference type="PANTHER" id="PTHR13620:SF59">
    <property type="entry name" value="POLYNUCLEOTIDYL TRANSFERASE, RIBONUCLEASE H-LIKE SUPERFAMILY PROTEIN"/>
    <property type="match status" value="1"/>
</dbReference>
<evidence type="ECO:0000256" key="2">
    <source>
        <dbReference type="ARBA" id="ARBA00022801"/>
    </source>
</evidence>
<name>A0A371EZW2_MUCPR</name>
<dbReference type="Pfam" id="PF01612">
    <property type="entry name" value="DNA_pol_A_exo1"/>
    <property type="match status" value="1"/>
</dbReference>
<dbReference type="GO" id="GO:0003676">
    <property type="term" value="F:nucleic acid binding"/>
    <property type="evidence" value="ECO:0007669"/>
    <property type="project" value="InterPro"/>
</dbReference>